<dbReference type="EMBL" id="MU004314">
    <property type="protein sequence ID" value="KAF2658496.1"/>
    <property type="molecule type" value="Genomic_DNA"/>
</dbReference>
<dbReference type="GO" id="GO:0004526">
    <property type="term" value="F:ribonuclease P activity"/>
    <property type="evidence" value="ECO:0007669"/>
    <property type="project" value="TreeGrafter"/>
</dbReference>
<feature type="compositionally biased region" description="Basic and acidic residues" evidence="4">
    <location>
        <begin position="1"/>
        <end position="19"/>
    </location>
</feature>
<dbReference type="AlphaFoldDB" id="A0A6A6TGD8"/>
<dbReference type="GO" id="GO:0000172">
    <property type="term" value="C:ribonuclease MRP complex"/>
    <property type="evidence" value="ECO:0007669"/>
    <property type="project" value="InterPro"/>
</dbReference>
<feature type="compositionally biased region" description="Polar residues" evidence="4">
    <location>
        <begin position="62"/>
        <end position="74"/>
    </location>
</feature>
<feature type="compositionally biased region" description="Low complexity" evidence="4">
    <location>
        <begin position="20"/>
        <end position="61"/>
    </location>
</feature>
<proteinExistence type="predicted"/>
<accession>A0A6A6TGD8</accession>
<evidence type="ECO:0000256" key="2">
    <source>
        <dbReference type="ARBA" id="ARBA00022694"/>
    </source>
</evidence>
<dbReference type="GO" id="GO:0034965">
    <property type="term" value="P:intronic box C/D snoRNA processing"/>
    <property type="evidence" value="ECO:0007669"/>
    <property type="project" value="TreeGrafter"/>
</dbReference>
<dbReference type="Proteomes" id="UP000799324">
    <property type="component" value="Unassembled WGS sequence"/>
</dbReference>
<reference evidence="5" key="1">
    <citation type="journal article" date="2020" name="Stud. Mycol.">
        <title>101 Dothideomycetes genomes: a test case for predicting lifestyles and emergence of pathogens.</title>
        <authorList>
            <person name="Haridas S."/>
            <person name="Albert R."/>
            <person name="Binder M."/>
            <person name="Bloem J."/>
            <person name="Labutti K."/>
            <person name="Salamov A."/>
            <person name="Andreopoulos B."/>
            <person name="Baker S."/>
            <person name="Barry K."/>
            <person name="Bills G."/>
            <person name="Bluhm B."/>
            <person name="Cannon C."/>
            <person name="Castanera R."/>
            <person name="Culley D."/>
            <person name="Daum C."/>
            <person name="Ezra D."/>
            <person name="Gonzalez J."/>
            <person name="Henrissat B."/>
            <person name="Kuo A."/>
            <person name="Liang C."/>
            <person name="Lipzen A."/>
            <person name="Lutzoni F."/>
            <person name="Magnuson J."/>
            <person name="Mondo S."/>
            <person name="Nolan M."/>
            <person name="Ohm R."/>
            <person name="Pangilinan J."/>
            <person name="Park H.-J."/>
            <person name="Ramirez L."/>
            <person name="Alfaro M."/>
            <person name="Sun H."/>
            <person name="Tritt A."/>
            <person name="Yoshinaga Y."/>
            <person name="Zwiers L.-H."/>
            <person name="Turgeon B."/>
            <person name="Goodwin S."/>
            <person name="Spatafora J."/>
            <person name="Crous P."/>
            <person name="Grigoriev I."/>
        </authorList>
    </citation>
    <scope>NUCLEOTIDE SEQUENCE</scope>
    <source>
        <strain evidence="5">CBS 122681</strain>
    </source>
</reference>
<dbReference type="InterPro" id="IPR014612">
    <property type="entry name" value="Pop7/Rpp20"/>
</dbReference>
<keyword evidence="2" id="KW-0819">tRNA processing</keyword>
<protein>
    <submittedName>
        <fullName evidence="5">Uncharacterized protein</fullName>
    </submittedName>
</protein>
<keyword evidence="6" id="KW-1185">Reference proteome</keyword>
<comment type="subcellular location">
    <subcellularLocation>
        <location evidence="1">Nucleus</location>
    </subcellularLocation>
</comment>
<dbReference type="InterPro" id="IPR036882">
    <property type="entry name" value="Alba-like_dom_sf"/>
</dbReference>
<dbReference type="OrthoDB" id="5416589at2759"/>
<dbReference type="GO" id="GO:0006364">
    <property type="term" value="P:rRNA processing"/>
    <property type="evidence" value="ECO:0007669"/>
    <property type="project" value="TreeGrafter"/>
</dbReference>
<dbReference type="Pfam" id="PF12328">
    <property type="entry name" value="Rpp20"/>
    <property type="match status" value="1"/>
</dbReference>
<feature type="region of interest" description="Disordered" evidence="4">
    <location>
        <begin position="1"/>
        <end position="128"/>
    </location>
</feature>
<dbReference type="GO" id="GO:0005655">
    <property type="term" value="C:nucleolar ribonuclease P complex"/>
    <property type="evidence" value="ECO:0007669"/>
    <property type="project" value="InterPro"/>
</dbReference>
<name>A0A6A6TGD8_9PLEO</name>
<keyword evidence="3" id="KW-0539">Nucleus</keyword>
<evidence type="ECO:0000313" key="5">
    <source>
        <dbReference type="EMBL" id="KAF2658496.1"/>
    </source>
</evidence>
<organism evidence="5 6">
    <name type="scientific">Lophiostoma macrostomum CBS 122681</name>
    <dbReference type="NCBI Taxonomy" id="1314788"/>
    <lineage>
        <taxon>Eukaryota</taxon>
        <taxon>Fungi</taxon>
        <taxon>Dikarya</taxon>
        <taxon>Ascomycota</taxon>
        <taxon>Pezizomycotina</taxon>
        <taxon>Dothideomycetes</taxon>
        <taxon>Pleosporomycetidae</taxon>
        <taxon>Pleosporales</taxon>
        <taxon>Lophiostomataceae</taxon>
        <taxon>Lophiostoma</taxon>
    </lineage>
</organism>
<dbReference type="GO" id="GO:0000294">
    <property type="term" value="P:nuclear-transcribed mRNA catabolic process, RNase MRP-dependent"/>
    <property type="evidence" value="ECO:0007669"/>
    <property type="project" value="TreeGrafter"/>
</dbReference>
<evidence type="ECO:0000256" key="4">
    <source>
        <dbReference type="SAM" id="MobiDB-lite"/>
    </source>
</evidence>
<evidence type="ECO:0000313" key="6">
    <source>
        <dbReference type="Proteomes" id="UP000799324"/>
    </source>
</evidence>
<dbReference type="InterPro" id="IPR020241">
    <property type="entry name" value="RNase_P/MRP_Pop7_fungi"/>
</dbReference>
<evidence type="ECO:0000256" key="3">
    <source>
        <dbReference type="ARBA" id="ARBA00023242"/>
    </source>
</evidence>
<dbReference type="PRINTS" id="PR01217">
    <property type="entry name" value="PRICHEXTENSN"/>
</dbReference>
<evidence type="ECO:0000256" key="1">
    <source>
        <dbReference type="ARBA" id="ARBA00004123"/>
    </source>
</evidence>
<sequence length="321" mass="34148">MPPAKDTPKGKKRTSDGRPKPQTTTSQQAAQQTPTCAQPPKSPRTSSLEPEPTPTTSEPTPGVSNSTEQPQQPRATKAGQAPHKTANPTQNPKPKSTKKHKLPRLPPYTTLTKRPLLHPAIPSPYTSASAPKCVYITTTSPFVPAVKRVRFLLSEIEKRGAQSEISTIAAGALGKGKGKMGTGGAKIGMQANGRLHARTVERAIASGRVDAVNGTSTATSTVNAPGKSTSTSPPRPPRAEPVFLKAAGKAIQRALELGVYFQKVGDCRVRVEFGSVSAVDDVDVDQRHTAKKDKGKILNEDDIPETRIRMLSAVTVAIRLL</sequence>
<dbReference type="GO" id="GO:0003723">
    <property type="term" value="F:RNA binding"/>
    <property type="evidence" value="ECO:0007669"/>
    <property type="project" value="TreeGrafter"/>
</dbReference>
<dbReference type="Gene3D" id="3.30.110.20">
    <property type="entry name" value="Alba-like domain"/>
    <property type="match status" value="1"/>
</dbReference>
<dbReference type="GO" id="GO:0001682">
    <property type="term" value="P:tRNA 5'-leader removal"/>
    <property type="evidence" value="ECO:0007669"/>
    <property type="project" value="InterPro"/>
</dbReference>
<feature type="region of interest" description="Disordered" evidence="4">
    <location>
        <begin position="208"/>
        <end position="237"/>
    </location>
</feature>
<gene>
    <name evidence="5" type="ORF">K491DRAFT_652732</name>
</gene>
<dbReference type="GO" id="GO:0000171">
    <property type="term" value="F:ribonuclease MRP activity"/>
    <property type="evidence" value="ECO:0007669"/>
    <property type="project" value="TreeGrafter"/>
</dbReference>
<dbReference type="PANTHER" id="PTHR28256:SF1">
    <property type="entry name" value="RIBONUCLEASES P_MRP PROTEIN SUBUNIT POP7"/>
    <property type="match status" value="1"/>
</dbReference>
<dbReference type="PANTHER" id="PTHR28256">
    <property type="entry name" value="RIBONUCLEASES P/MRP PROTEIN SUBUNIT POP7"/>
    <property type="match status" value="1"/>
</dbReference>
<feature type="compositionally biased region" description="Polar residues" evidence="4">
    <location>
        <begin position="213"/>
        <end position="227"/>
    </location>
</feature>